<keyword evidence="9 11" id="KW-0408">Iron</keyword>
<evidence type="ECO:0000256" key="11">
    <source>
        <dbReference type="PIRSR" id="PIRSR602401-1"/>
    </source>
</evidence>
<name>A0AA96NEC3_9MAGN</name>
<dbReference type="EMBL" id="OQ434211">
    <property type="protein sequence ID" value="WNT44089.1"/>
    <property type="molecule type" value="mRNA"/>
</dbReference>
<dbReference type="SUPFAM" id="SSF48264">
    <property type="entry name" value="Cytochrome P450"/>
    <property type="match status" value="1"/>
</dbReference>
<dbReference type="GO" id="GO:0016020">
    <property type="term" value="C:membrane"/>
    <property type="evidence" value="ECO:0007669"/>
    <property type="project" value="UniProtKB-SubCell"/>
</dbReference>
<accession>A0AA96NEC3</accession>
<evidence type="ECO:0000256" key="3">
    <source>
        <dbReference type="ARBA" id="ARBA00004913"/>
    </source>
</evidence>
<keyword evidence="6 11" id="KW-0479">Metal-binding</keyword>
<protein>
    <submittedName>
        <fullName evidence="14">CYP82C157</fullName>
    </submittedName>
</protein>
<feature type="transmembrane region" description="Helical" evidence="13">
    <location>
        <begin position="6"/>
        <end position="29"/>
    </location>
</feature>
<evidence type="ECO:0000313" key="14">
    <source>
        <dbReference type="EMBL" id="WNT44089.1"/>
    </source>
</evidence>
<dbReference type="InterPro" id="IPR017972">
    <property type="entry name" value="Cyt_P450_CS"/>
</dbReference>
<keyword evidence="8 12" id="KW-0560">Oxidoreductase</keyword>
<keyword evidence="4 11" id="KW-0349">Heme</keyword>
<keyword evidence="5 13" id="KW-0812">Transmembrane</keyword>
<keyword evidence="12" id="KW-0503">Monooxygenase</keyword>
<comment type="cofactor">
    <cofactor evidence="1 11">
        <name>heme</name>
        <dbReference type="ChEBI" id="CHEBI:30413"/>
    </cofactor>
</comment>
<feature type="transmembrane region" description="Helical" evidence="13">
    <location>
        <begin position="237"/>
        <end position="256"/>
    </location>
</feature>
<keyword evidence="10 13" id="KW-0472">Membrane</keyword>
<evidence type="ECO:0000256" key="6">
    <source>
        <dbReference type="ARBA" id="ARBA00022723"/>
    </source>
</evidence>
<comment type="pathway">
    <text evidence="3">Alkaloid biosynthesis.</text>
</comment>
<dbReference type="GO" id="GO:0016705">
    <property type="term" value="F:oxidoreductase activity, acting on paired donors, with incorporation or reduction of molecular oxygen"/>
    <property type="evidence" value="ECO:0007669"/>
    <property type="project" value="InterPro"/>
</dbReference>
<dbReference type="FunFam" id="1.10.630.10:FF:000026">
    <property type="entry name" value="Cytochrome P450 82C4"/>
    <property type="match status" value="1"/>
</dbReference>
<dbReference type="CDD" id="cd20654">
    <property type="entry name" value="CYP82"/>
    <property type="match status" value="1"/>
</dbReference>
<evidence type="ECO:0000256" key="10">
    <source>
        <dbReference type="ARBA" id="ARBA00023136"/>
    </source>
</evidence>
<dbReference type="PANTHER" id="PTHR47947">
    <property type="entry name" value="CYTOCHROME P450 82C3-RELATED"/>
    <property type="match status" value="1"/>
</dbReference>
<dbReference type="GO" id="GO:0020037">
    <property type="term" value="F:heme binding"/>
    <property type="evidence" value="ECO:0007669"/>
    <property type="project" value="InterPro"/>
</dbReference>
<dbReference type="InterPro" id="IPR001128">
    <property type="entry name" value="Cyt_P450"/>
</dbReference>
<comment type="similarity">
    <text evidence="12">Belongs to the cytochrome P450 family.</text>
</comment>
<evidence type="ECO:0000256" key="5">
    <source>
        <dbReference type="ARBA" id="ARBA00022692"/>
    </source>
</evidence>
<dbReference type="PRINTS" id="PR00385">
    <property type="entry name" value="P450"/>
</dbReference>
<dbReference type="InterPro" id="IPR036396">
    <property type="entry name" value="Cyt_P450_sf"/>
</dbReference>
<dbReference type="GO" id="GO:0033075">
    <property type="term" value="P:isoquinoline alkaloid biosynthetic process"/>
    <property type="evidence" value="ECO:0007669"/>
    <property type="project" value="UniProtKB-ARBA"/>
</dbReference>
<dbReference type="InterPro" id="IPR002401">
    <property type="entry name" value="Cyt_P450_E_grp-I"/>
</dbReference>
<organism evidence="14">
    <name type="scientific">Corydalis yanhusuo</name>
    <dbReference type="NCBI Taxonomy" id="458692"/>
    <lineage>
        <taxon>Eukaryota</taxon>
        <taxon>Viridiplantae</taxon>
        <taxon>Streptophyta</taxon>
        <taxon>Embryophyta</taxon>
        <taxon>Tracheophyta</taxon>
        <taxon>Spermatophyta</taxon>
        <taxon>Magnoliopsida</taxon>
        <taxon>Ranunculales</taxon>
        <taxon>Papaveraceae</taxon>
        <taxon>Fumarioideae</taxon>
        <taxon>Corydalis</taxon>
    </lineage>
</organism>
<evidence type="ECO:0000256" key="13">
    <source>
        <dbReference type="SAM" id="Phobius"/>
    </source>
</evidence>
<dbReference type="AlphaFoldDB" id="A0AA96NEC3"/>
<evidence type="ECO:0000256" key="9">
    <source>
        <dbReference type="ARBA" id="ARBA00023004"/>
    </source>
</evidence>
<evidence type="ECO:0000256" key="8">
    <source>
        <dbReference type="ARBA" id="ARBA00023002"/>
    </source>
</evidence>
<evidence type="ECO:0000256" key="2">
    <source>
        <dbReference type="ARBA" id="ARBA00004370"/>
    </source>
</evidence>
<dbReference type="Pfam" id="PF00067">
    <property type="entry name" value="p450"/>
    <property type="match status" value="1"/>
</dbReference>
<proteinExistence type="evidence at transcript level"/>
<dbReference type="InterPro" id="IPR050651">
    <property type="entry name" value="Plant_Cytochrome_P450_Monoox"/>
</dbReference>
<evidence type="ECO:0000256" key="4">
    <source>
        <dbReference type="ARBA" id="ARBA00022617"/>
    </source>
</evidence>
<dbReference type="PRINTS" id="PR00463">
    <property type="entry name" value="EP450I"/>
</dbReference>
<evidence type="ECO:0000256" key="1">
    <source>
        <dbReference type="ARBA" id="ARBA00001971"/>
    </source>
</evidence>
<reference evidence="14" key="1">
    <citation type="submission" date="2023-02" db="EMBL/GenBank/DDBJ databases">
        <authorList>
            <person name="Liu X."/>
        </authorList>
    </citation>
    <scope>NUCLEOTIDE SEQUENCE</scope>
</reference>
<dbReference type="GO" id="GO:0005506">
    <property type="term" value="F:iron ion binding"/>
    <property type="evidence" value="ECO:0007669"/>
    <property type="project" value="InterPro"/>
</dbReference>
<dbReference type="PROSITE" id="PS00086">
    <property type="entry name" value="CYTOCHROME_P450"/>
    <property type="match status" value="1"/>
</dbReference>
<dbReference type="GO" id="GO:0004497">
    <property type="term" value="F:monooxygenase activity"/>
    <property type="evidence" value="ECO:0007669"/>
    <property type="project" value="UniProtKB-KW"/>
</dbReference>
<feature type="binding site" description="axial binding residue" evidence="11">
    <location>
        <position position="473"/>
    </location>
    <ligand>
        <name>heme</name>
        <dbReference type="ChEBI" id="CHEBI:30413"/>
    </ligand>
    <ligandPart>
        <name>Fe</name>
        <dbReference type="ChEBI" id="CHEBI:18248"/>
    </ligandPart>
</feature>
<dbReference type="Gene3D" id="1.10.630.10">
    <property type="entry name" value="Cytochrome P450"/>
    <property type="match status" value="1"/>
</dbReference>
<sequence length="538" mass="60761">MESSLLSIQFNAFTIVLVSAFISVYYLYLWKQKSKTNNKSNTNDKKAPEPAGGWPVIGHLHLLGTNEILHRKFGAMADNNGPAFMLRLGILRAFVVNDLELAKECLTKNDRILATRPNLAAARHMGYNRAILGFAPYNSFWREMRKISTLELLSSQRLQMLKHIRIMEINTSIKELYEKFWAENRSTGDQRAVLVDMKGWFEDLTLNIMVRMISGKRHYGACEDEESSKCRKVVTDLLYLMGIFVLSDAIPLLGLLDLHGHERAMKRTFKDFDDILSRWLEEHRLKKKGSNEQHEDFMDVMLSTVTDDNPHLCDHDANTAIKSTCLALVAAGSDTTVVTLTWALSLLLNHRHVIKKAQAELDTHVGKDRQVDESDIKNLIYLQAIVKETLRLYPAAPLAVPHQAMEDCTIGGFGVPAGTCVFINIWKIQRDPNVWTDPTEFKPERFLTSTYGEIDFTGQHFELIPFGAGRRKCPGISLAAHVLHLTLARLIHEFELRTPLDAPVDMSEGLGITLPKATPLEVLLTPRLSSTVNGFEVL</sequence>
<dbReference type="PANTHER" id="PTHR47947:SF26">
    <property type="entry name" value="CYTOCHROME P450"/>
    <property type="match status" value="1"/>
</dbReference>
<keyword evidence="7 13" id="KW-1133">Transmembrane helix</keyword>
<comment type="subcellular location">
    <subcellularLocation>
        <location evidence="2">Membrane</location>
    </subcellularLocation>
</comment>
<evidence type="ECO:0000256" key="7">
    <source>
        <dbReference type="ARBA" id="ARBA00022989"/>
    </source>
</evidence>
<evidence type="ECO:0000256" key="12">
    <source>
        <dbReference type="RuleBase" id="RU000461"/>
    </source>
</evidence>